<dbReference type="PANTHER" id="PTHR31963:SF4">
    <property type="entry name" value="GUSTATORY RECEPTOR"/>
    <property type="match status" value="1"/>
</dbReference>
<dbReference type="OrthoDB" id="1895543at2759"/>
<evidence type="ECO:0000256" key="4">
    <source>
        <dbReference type="ARBA" id="ARBA00022553"/>
    </source>
</evidence>
<dbReference type="AlphaFoldDB" id="A0A1R3GV79"/>
<feature type="transmembrane region" description="Helical" evidence="15">
    <location>
        <begin position="552"/>
        <end position="576"/>
    </location>
</feature>
<feature type="binding site" evidence="14">
    <location>
        <position position="33"/>
    </location>
    <ligand>
        <name>ATP</name>
        <dbReference type="ChEBI" id="CHEBI:30616"/>
    </ligand>
</feature>
<comment type="catalytic activity">
    <reaction evidence="12">
        <text>L-threonyl-[protein] + ATP = O-phospho-L-threonyl-[protein] + ADP + H(+)</text>
        <dbReference type="Rhea" id="RHEA:46608"/>
        <dbReference type="Rhea" id="RHEA-COMP:11060"/>
        <dbReference type="Rhea" id="RHEA-COMP:11605"/>
        <dbReference type="ChEBI" id="CHEBI:15378"/>
        <dbReference type="ChEBI" id="CHEBI:30013"/>
        <dbReference type="ChEBI" id="CHEBI:30616"/>
        <dbReference type="ChEBI" id="CHEBI:61977"/>
        <dbReference type="ChEBI" id="CHEBI:456216"/>
        <dbReference type="EC" id="2.7.11.22"/>
    </reaction>
</comment>
<evidence type="ECO:0000256" key="3">
    <source>
        <dbReference type="ARBA" id="ARBA00022527"/>
    </source>
</evidence>
<feature type="transmembrane region" description="Helical" evidence="15">
    <location>
        <begin position="588"/>
        <end position="607"/>
    </location>
</feature>
<dbReference type="Gene3D" id="1.10.510.10">
    <property type="entry name" value="Transferase(Phosphotransferase) domain 1"/>
    <property type="match status" value="1"/>
</dbReference>
<evidence type="ECO:0000256" key="6">
    <source>
        <dbReference type="ARBA" id="ARBA00022679"/>
    </source>
</evidence>
<accession>A0A1R3GV79</accession>
<dbReference type="PANTHER" id="PTHR31963">
    <property type="entry name" value="RAS GUANINE NUCLEOTIDE EXCHANGE FACTOR K"/>
    <property type="match status" value="1"/>
</dbReference>
<dbReference type="GO" id="GO:0051301">
    <property type="term" value="P:cell division"/>
    <property type="evidence" value="ECO:0007669"/>
    <property type="project" value="UniProtKB-KW"/>
</dbReference>
<feature type="transmembrane region" description="Helical" evidence="15">
    <location>
        <begin position="479"/>
        <end position="502"/>
    </location>
</feature>
<keyword evidence="15" id="KW-1133">Transmembrane helix</keyword>
<evidence type="ECO:0000256" key="14">
    <source>
        <dbReference type="PROSITE-ProRule" id="PRU10141"/>
    </source>
</evidence>
<feature type="transmembrane region" description="Helical" evidence="15">
    <location>
        <begin position="388"/>
        <end position="405"/>
    </location>
</feature>
<dbReference type="FunFam" id="3.30.200.20:FF:000187">
    <property type="entry name" value="Cell division control protein 2"/>
    <property type="match status" value="1"/>
</dbReference>
<keyword evidence="11" id="KW-0131">Cell cycle</keyword>
<feature type="transmembrane region" description="Helical" evidence="15">
    <location>
        <begin position="347"/>
        <end position="368"/>
    </location>
</feature>
<protein>
    <recommendedName>
        <fullName evidence="2">cyclin-dependent kinase</fullName>
        <ecNumber evidence="2">2.7.11.22</ecNumber>
    </recommendedName>
</protein>
<dbReference type="Gramene" id="OMO61947">
    <property type="protein sequence ID" value="OMO61947"/>
    <property type="gene ID" value="CCACVL1_23129"/>
</dbReference>
<feature type="transmembrane region" description="Helical" evidence="15">
    <location>
        <begin position="701"/>
        <end position="719"/>
    </location>
</feature>
<evidence type="ECO:0000256" key="8">
    <source>
        <dbReference type="ARBA" id="ARBA00022776"/>
    </source>
</evidence>
<dbReference type="PROSITE" id="PS00107">
    <property type="entry name" value="PROTEIN_KINASE_ATP"/>
    <property type="match status" value="1"/>
</dbReference>
<dbReference type="GO" id="GO:0005524">
    <property type="term" value="F:ATP binding"/>
    <property type="evidence" value="ECO:0007669"/>
    <property type="project" value="UniProtKB-UniRule"/>
</dbReference>
<gene>
    <name evidence="17" type="ORF">CCACVL1_23129</name>
</gene>
<reference evidence="17 18" key="1">
    <citation type="submission" date="2013-09" db="EMBL/GenBank/DDBJ databases">
        <title>Corchorus capsularis genome sequencing.</title>
        <authorList>
            <person name="Alam M."/>
            <person name="Haque M.S."/>
            <person name="Islam M.S."/>
            <person name="Emdad E.M."/>
            <person name="Islam M.M."/>
            <person name="Ahmed B."/>
            <person name="Halim A."/>
            <person name="Hossen Q.M.M."/>
            <person name="Hossain M.Z."/>
            <person name="Ahmed R."/>
            <person name="Khan M.M."/>
            <person name="Islam R."/>
            <person name="Rashid M.M."/>
            <person name="Khan S.A."/>
            <person name="Rahman M.S."/>
            <person name="Alam M."/>
        </authorList>
    </citation>
    <scope>NUCLEOTIDE SEQUENCE [LARGE SCALE GENOMIC DNA]</scope>
    <source>
        <strain evidence="18">cv. CVL-1</strain>
        <tissue evidence="17">Whole seedling</tissue>
    </source>
</reference>
<dbReference type="Pfam" id="PF00069">
    <property type="entry name" value="Pkinase"/>
    <property type="match status" value="1"/>
</dbReference>
<dbReference type="InterPro" id="IPR017441">
    <property type="entry name" value="Protein_kinase_ATP_BS"/>
</dbReference>
<evidence type="ECO:0000256" key="13">
    <source>
        <dbReference type="ARBA" id="ARBA00048367"/>
    </source>
</evidence>
<comment type="similarity">
    <text evidence="1">Belongs to the protein kinase superfamily. CMGC Ser/Thr protein kinase family. CDC2/CDKX subfamily.</text>
</comment>
<dbReference type="InterPro" id="IPR021924">
    <property type="entry name" value="DUF3537"/>
</dbReference>
<sequence>MDQYEKVEKIGEGTYGVVYKARDRKTNETIALKKIRLEQEDEGVPSTAIREISLLKEMQHGNIVRLQDVVHSEKRLYLVFEYLDLDLKKHMDSCPEFGKDPRMIKTFLYQILRGIAYCHSHRVLHRDLKPQNLLIDRRTNALKLADFGLARAFGIPVRTFTHEVVTLWYRAPEILLGSRHYSTPVDVWSVGCIFAEMVNQRPLFPGDSEIDELFKIFRILGTPNEDTWPGVTSLPDFKSAFPKWPPKDLASVVPNLESAGIDLLSPSYLVHLSPTINNNMDMEPSTKCAAAGVASGGGNESSNYLNLPLLLQPSYARSKSSLSDELRSFRMSLKWCALDHSSGIGKFVSYIMFVFLTVFVPIVSSISVQVPASVLSTDTTAYNLLVQFPESGLAFLGFFTLCCFFRRYGLRQLLFLDALQQDTTSVRRGYTRELDKAFRYLACILLPSFFVEVAHKIIYFSTVKISSPYVWSGFPLNSIMFVMVLGSWVYRTGVFLLVCVLFRLTCELQKLRFEGLHKMFDGCGCGCGCSEDTIFEEHLRIRKQVSVTSHRYRFFIISSLVVITVSQFAALFMVLASKSEKSFFNSGDLLVCSGVQLSGFFLCLLGATRITHRAQGMAAVATRWHMSMTCAEQQGKAIGVVSSCQSCKINNESDDSDSSDHIVIRVSAQHPTTFQTRQALVSYFQHNTKGITLFGYALDRGLLHTLFAFEFSLVMWILSKVVVLS</sequence>
<evidence type="ECO:0000313" key="18">
    <source>
        <dbReference type="Proteomes" id="UP000188268"/>
    </source>
</evidence>
<evidence type="ECO:0000256" key="1">
    <source>
        <dbReference type="ARBA" id="ARBA00006485"/>
    </source>
</evidence>
<organism evidence="17 18">
    <name type="scientific">Corchorus capsularis</name>
    <name type="common">Jute</name>
    <dbReference type="NCBI Taxonomy" id="210143"/>
    <lineage>
        <taxon>Eukaryota</taxon>
        <taxon>Viridiplantae</taxon>
        <taxon>Streptophyta</taxon>
        <taxon>Embryophyta</taxon>
        <taxon>Tracheophyta</taxon>
        <taxon>Spermatophyta</taxon>
        <taxon>Magnoliopsida</taxon>
        <taxon>eudicotyledons</taxon>
        <taxon>Gunneridae</taxon>
        <taxon>Pentapetalae</taxon>
        <taxon>rosids</taxon>
        <taxon>malvids</taxon>
        <taxon>Malvales</taxon>
        <taxon>Malvaceae</taxon>
        <taxon>Grewioideae</taxon>
        <taxon>Apeibeae</taxon>
        <taxon>Corchorus</taxon>
    </lineage>
</organism>
<dbReference type="Pfam" id="PF12056">
    <property type="entry name" value="DUF3537"/>
    <property type="match status" value="1"/>
</dbReference>
<keyword evidence="5" id="KW-0132">Cell division</keyword>
<evidence type="ECO:0000256" key="2">
    <source>
        <dbReference type="ARBA" id="ARBA00012425"/>
    </source>
</evidence>
<dbReference type="EMBL" id="AWWV01013368">
    <property type="protein sequence ID" value="OMO61947.1"/>
    <property type="molecule type" value="Genomic_DNA"/>
</dbReference>
<dbReference type="PROSITE" id="PS00108">
    <property type="entry name" value="PROTEIN_KINASE_ST"/>
    <property type="match status" value="1"/>
</dbReference>
<keyword evidence="3" id="KW-0723">Serine/threonine-protein kinase</keyword>
<feature type="transmembrane region" description="Helical" evidence="15">
    <location>
        <begin position="437"/>
        <end position="459"/>
    </location>
</feature>
<keyword evidence="7 14" id="KW-0547">Nucleotide-binding</keyword>
<dbReference type="InterPro" id="IPR011009">
    <property type="entry name" value="Kinase-like_dom_sf"/>
</dbReference>
<dbReference type="InterPro" id="IPR008271">
    <property type="entry name" value="Ser/Thr_kinase_AS"/>
</dbReference>
<keyword evidence="15" id="KW-0472">Membrane</keyword>
<dbReference type="FunFam" id="1.10.510.10:FF:000280">
    <property type="entry name" value="Cell division control protein 2 homolog"/>
    <property type="match status" value="1"/>
</dbReference>
<comment type="caution">
    <text evidence="17">The sequence shown here is derived from an EMBL/GenBank/DDBJ whole genome shotgun (WGS) entry which is preliminary data.</text>
</comment>
<evidence type="ECO:0000313" key="17">
    <source>
        <dbReference type="EMBL" id="OMO61947.1"/>
    </source>
</evidence>
<evidence type="ECO:0000256" key="11">
    <source>
        <dbReference type="ARBA" id="ARBA00023306"/>
    </source>
</evidence>
<keyword evidence="18" id="KW-1185">Reference proteome</keyword>
<dbReference type="PROSITE" id="PS50011">
    <property type="entry name" value="PROTEIN_KINASE_DOM"/>
    <property type="match status" value="1"/>
</dbReference>
<evidence type="ECO:0000256" key="12">
    <source>
        <dbReference type="ARBA" id="ARBA00047811"/>
    </source>
</evidence>
<feature type="domain" description="Protein kinase" evidence="16">
    <location>
        <begin position="4"/>
        <end position="305"/>
    </location>
</feature>
<evidence type="ECO:0000256" key="10">
    <source>
        <dbReference type="ARBA" id="ARBA00022840"/>
    </source>
</evidence>
<comment type="catalytic activity">
    <reaction evidence="13">
        <text>L-seryl-[protein] + ATP = O-phospho-L-seryl-[protein] + ADP + H(+)</text>
        <dbReference type="Rhea" id="RHEA:17989"/>
        <dbReference type="Rhea" id="RHEA-COMP:9863"/>
        <dbReference type="Rhea" id="RHEA-COMP:11604"/>
        <dbReference type="ChEBI" id="CHEBI:15378"/>
        <dbReference type="ChEBI" id="CHEBI:29999"/>
        <dbReference type="ChEBI" id="CHEBI:30616"/>
        <dbReference type="ChEBI" id="CHEBI:83421"/>
        <dbReference type="ChEBI" id="CHEBI:456216"/>
        <dbReference type="EC" id="2.7.11.22"/>
    </reaction>
</comment>
<dbReference type="Proteomes" id="UP000188268">
    <property type="component" value="Unassembled WGS sequence"/>
</dbReference>
<dbReference type="GO" id="GO:0004693">
    <property type="term" value="F:cyclin-dependent protein serine/threonine kinase activity"/>
    <property type="evidence" value="ECO:0007669"/>
    <property type="project" value="UniProtKB-EC"/>
</dbReference>
<dbReference type="STRING" id="210143.A0A1R3GV79"/>
<keyword evidence="6" id="KW-0808">Transferase</keyword>
<evidence type="ECO:0000259" key="16">
    <source>
        <dbReference type="PROSITE" id="PS50011"/>
    </source>
</evidence>
<name>A0A1R3GV79_COCAP</name>
<evidence type="ECO:0000256" key="15">
    <source>
        <dbReference type="SAM" id="Phobius"/>
    </source>
</evidence>
<dbReference type="SUPFAM" id="SSF56112">
    <property type="entry name" value="Protein kinase-like (PK-like)"/>
    <property type="match status" value="1"/>
</dbReference>
<keyword evidence="10 14" id="KW-0067">ATP-binding</keyword>
<evidence type="ECO:0000256" key="9">
    <source>
        <dbReference type="ARBA" id="ARBA00022777"/>
    </source>
</evidence>
<proteinExistence type="inferred from homology"/>
<dbReference type="Gene3D" id="3.30.200.20">
    <property type="entry name" value="Phosphorylase Kinase, domain 1"/>
    <property type="match status" value="1"/>
</dbReference>
<dbReference type="EC" id="2.7.11.22" evidence="2"/>
<dbReference type="InterPro" id="IPR000719">
    <property type="entry name" value="Prot_kinase_dom"/>
</dbReference>
<keyword evidence="9" id="KW-0418">Kinase</keyword>
<dbReference type="SMART" id="SM00220">
    <property type="entry name" value="S_TKc"/>
    <property type="match status" value="1"/>
</dbReference>
<dbReference type="CDD" id="cd07835">
    <property type="entry name" value="STKc_CDK1_CdkB_like"/>
    <property type="match status" value="1"/>
</dbReference>
<evidence type="ECO:0000256" key="5">
    <source>
        <dbReference type="ARBA" id="ARBA00022618"/>
    </source>
</evidence>
<keyword evidence="15" id="KW-0812">Transmembrane</keyword>
<keyword evidence="4" id="KW-0597">Phosphoprotein</keyword>
<evidence type="ECO:0000256" key="7">
    <source>
        <dbReference type="ARBA" id="ARBA00022741"/>
    </source>
</evidence>
<keyword evidence="8" id="KW-0498">Mitosis</keyword>